<dbReference type="GeneID" id="77727749"/>
<name>A0AA38LTS3_9TREE</name>
<dbReference type="AlphaFoldDB" id="A0AA38LTS3"/>
<dbReference type="EMBL" id="JAKWFO010000005">
    <property type="protein sequence ID" value="KAI9635145.1"/>
    <property type="molecule type" value="Genomic_DNA"/>
</dbReference>
<accession>A0AA38LTS3</accession>
<keyword evidence="3" id="KW-1185">Reference proteome</keyword>
<comment type="caution">
    <text evidence="2">The sequence shown here is derived from an EMBL/GenBank/DDBJ whole genome shotgun (WGS) entry which is preliminary data.</text>
</comment>
<dbReference type="RefSeq" id="XP_052944922.1">
    <property type="nucleotide sequence ID" value="XM_053088544.1"/>
</dbReference>
<protein>
    <recommendedName>
        <fullName evidence="4">Pali-domain-containing protein</fullName>
    </recommendedName>
</protein>
<evidence type="ECO:0000313" key="2">
    <source>
        <dbReference type="EMBL" id="KAI9635145.1"/>
    </source>
</evidence>
<dbReference type="Proteomes" id="UP001164286">
    <property type="component" value="Unassembled WGS sequence"/>
</dbReference>
<reference evidence="2" key="1">
    <citation type="journal article" date="2022" name="G3 (Bethesda)">
        <title>High quality genome of the basidiomycete yeast Dioszegia hungarica PDD-24b-2 isolated from cloud water.</title>
        <authorList>
            <person name="Jarrige D."/>
            <person name="Haridas S."/>
            <person name="Bleykasten-Grosshans C."/>
            <person name="Joly M."/>
            <person name="Nadalig T."/>
            <person name="Sancelme M."/>
            <person name="Vuilleumier S."/>
            <person name="Grigoriev I.V."/>
            <person name="Amato P."/>
            <person name="Bringel F."/>
        </authorList>
    </citation>
    <scope>NUCLEOTIDE SEQUENCE</scope>
    <source>
        <strain evidence="2">PDD-24b-2</strain>
    </source>
</reference>
<feature type="transmembrane region" description="Helical" evidence="1">
    <location>
        <begin position="7"/>
        <end position="27"/>
    </location>
</feature>
<keyword evidence="1" id="KW-0472">Membrane</keyword>
<sequence length="217" mass="23841">MALRYPTALGIAAFMVMVATLFFWLAAMSTPITKSLWYLRARANVAGTGNVYYGNFGWSAGDGDTLDYRNVGYEWAPYISSKGLTGSLILVALTAAFGTIAFFALMGSIRALRLGMCAIFTTIFTILLSTLSFILIVSTFVTAHRRFSSDGINVANGPAFVLSIIGWLLYLFALPFLVLALRALRRDRRDGVVVRDGTVHETKTTTTTTTGRKKRFF</sequence>
<gene>
    <name evidence="2" type="ORF">MKK02DRAFT_32639</name>
</gene>
<proteinExistence type="predicted"/>
<feature type="transmembrane region" description="Helical" evidence="1">
    <location>
        <begin position="117"/>
        <end position="140"/>
    </location>
</feature>
<evidence type="ECO:0008006" key="4">
    <source>
        <dbReference type="Google" id="ProtNLM"/>
    </source>
</evidence>
<keyword evidence="1" id="KW-0812">Transmembrane</keyword>
<keyword evidence="1" id="KW-1133">Transmembrane helix</keyword>
<evidence type="ECO:0000256" key="1">
    <source>
        <dbReference type="SAM" id="Phobius"/>
    </source>
</evidence>
<feature type="transmembrane region" description="Helical" evidence="1">
    <location>
        <begin position="160"/>
        <end position="181"/>
    </location>
</feature>
<feature type="transmembrane region" description="Helical" evidence="1">
    <location>
        <begin position="84"/>
        <end position="105"/>
    </location>
</feature>
<organism evidence="2 3">
    <name type="scientific">Dioszegia hungarica</name>
    <dbReference type="NCBI Taxonomy" id="4972"/>
    <lineage>
        <taxon>Eukaryota</taxon>
        <taxon>Fungi</taxon>
        <taxon>Dikarya</taxon>
        <taxon>Basidiomycota</taxon>
        <taxon>Agaricomycotina</taxon>
        <taxon>Tremellomycetes</taxon>
        <taxon>Tremellales</taxon>
        <taxon>Bulleribasidiaceae</taxon>
        <taxon>Dioszegia</taxon>
    </lineage>
</organism>
<evidence type="ECO:0000313" key="3">
    <source>
        <dbReference type="Proteomes" id="UP001164286"/>
    </source>
</evidence>